<protein>
    <submittedName>
        <fullName evidence="5">Aldo/keto reductase</fullName>
    </submittedName>
</protein>
<gene>
    <name evidence="5" type="ORF">KTS37_17250</name>
</gene>
<accession>A0AA41GB52</accession>
<dbReference type="InterPro" id="IPR023210">
    <property type="entry name" value="NADP_OxRdtase_dom"/>
</dbReference>
<dbReference type="InterPro" id="IPR020471">
    <property type="entry name" value="AKR"/>
</dbReference>
<dbReference type="PIRSF" id="PIRSF000097">
    <property type="entry name" value="AKR"/>
    <property type="match status" value="1"/>
</dbReference>
<dbReference type="SUPFAM" id="SSF51430">
    <property type="entry name" value="NAD(P)-linked oxidoreductase"/>
    <property type="match status" value="1"/>
</dbReference>
<dbReference type="PANTHER" id="PTHR43827:SF3">
    <property type="entry name" value="NADP-DEPENDENT OXIDOREDUCTASE DOMAIN-CONTAINING PROTEIN"/>
    <property type="match status" value="1"/>
</dbReference>
<dbReference type="PROSITE" id="PS00798">
    <property type="entry name" value="ALDOKETO_REDUCTASE_1"/>
    <property type="match status" value="1"/>
</dbReference>
<evidence type="ECO:0000256" key="1">
    <source>
        <dbReference type="ARBA" id="ARBA00007905"/>
    </source>
</evidence>
<organism evidence="5 6">
    <name type="scientific">Haloarcula salina</name>
    <dbReference type="NCBI Taxonomy" id="1429914"/>
    <lineage>
        <taxon>Archaea</taxon>
        <taxon>Methanobacteriati</taxon>
        <taxon>Methanobacteriota</taxon>
        <taxon>Stenosarchaea group</taxon>
        <taxon>Halobacteria</taxon>
        <taxon>Halobacteriales</taxon>
        <taxon>Haloarculaceae</taxon>
        <taxon>Haloarcula</taxon>
    </lineage>
</organism>
<comment type="caution">
    <text evidence="5">The sequence shown here is derived from an EMBL/GenBank/DDBJ whole genome shotgun (WGS) entry which is preliminary data.</text>
</comment>
<dbReference type="InterPro" id="IPR018170">
    <property type="entry name" value="Aldo/ket_reductase_CS"/>
</dbReference>
<dbReference type="GO" id="GO:0016616">
    <property type="term" value="F:oxidoreductase activity, acting on the CH-OH group of donors, NAD or NADP as acceptor"/>
    <property type="evidence" value="ECO:0007669"/>
    <property type="project" value="UniProtKB-ARBA"/>
</dbReference>
<keyword evidence="3" id="KW-0560">Oxidoreductase</keyword>
<dbReference type="RefSeq" id="WP_162414760.1">
    <property type="nucleotide sequence ID" value="NZ_JAHQXE010000006.1"/>
</dbReference>
<name>A0AA41GB52_9EURY</name>
<evidence type="ECO:0000256" key="3">
    <source>
        <dbReference type="ARBA" id="ARBA00023002"/>
    </source>
</evidence>
<dbReference type="Pfam" id="PF00248">
    <property type="entry name" value="Aldo_ket_red"/>
    <property type="match status" value="1"/>
</dbReference>
<keyword evidence="2" id="KW-0521">NADP</keyword>
<evidence type="ECO:0000259" key="4">
    <source>
        <dbReference type="Pfam" id="PF00248"/>
    </source>
</evidence>
<reference evidence="5" key="1">
    <citation type="submission" date="2021-06" db="EMBL/GenBank/DDBJ databases">
        <title>New haloarchaea isolates fom saline soil.</title>
        <authorList>
            <person name="Duran-Viseras A."/>
            <person name="Sanchez-Porro C.S."/>
            <person name="Ventosa A."/>
        </authorList>
    </citation>
    <scope>NUCLEOTIDE SEQUENCE</scope>
    <source>
        <strain evidence="5">JCM 18369</strain>
    </source>
</reference>
<dbReference type="PANTHER" id="PTHR43827">
    <property type="entry name" value="2,5-DIKETO-D-GLUCONIC ACID REDUCTASE"/>
    <property type="match status" value="1"/>
</dbReference>
<dbReference type="EMBL" id="JAHQXE010000006">
    <property type="protein sequence ID" value="MBV0903532.1"/>
    <property type="molecule type" value="Genomic_DNA"/>
</dbReference>
<sequence>MGIGTWYPDQRERCIDSVLSALEQGYRHVDTAQQYETEEYVGEAIDRSDVPREDICVATKVRPRDLEHDRVIETTKESLDELGLETIDLLYVHFPLKAYDAEETLAAFAELRERGYVDQIGLSNYTVELLDEAMDHLGAAPFAHQVEMHPLLQQERLLEHAQEHDYWLVAYRPLVGGKITEIDPIVEVAEEHDATPGQVTLAWLLSKDRVAVVPKATGDHVAENWAARDLELTAEDVARIDTIDREERTVTRESSLMINDEPMPWDRA</sequence>
<evidence type="ECO:0000256" key="2">
    <source>
        <dbReference type="ARBA" id="ARBA00022857"/>
    </source>
</evidence>
<dbReference type="AlphaFoldDB" id="A0AA41GB52"/>
<evidence type="ECO:0000313" key="6">
    <source>
        <dbReference type="Proteomes" id="UP001166304"/>
    </source>
</evidence>
<proteinExistence type="inferred from homology"/>
<dbReference type="Proteomes" id="UP001166304">
    <property type="component" value="Unassembled WGS sequence"/>
</dbReference>
<keyword evidence="6" id="KW-1185">Reference proteome</keyword>
<dbReference type="PRINTS" id="PR00069">
    <property type="entry name" value="ALDKETRDTASE"/>
</dbReference>
<dbReference type="Gene3D" id="3.20.20.100">
    <property type="entry name" value="NADP-dependent oxidoreductase domain"/>
    <property type="match status" value="1"/>
</dbReference>
<comment type="similarity">
    <text evidence="1">Belongs to the aldo/keto reductase family.</text>
</comment>
<dbReference type="InterPro" id="IPR036812">
    <property type="entry name" value="NAD(P)_OxRdtase_dom_sf"/>
</dbReference>
<evidence type="ECO:0000313" key="5">
    <source>
        <dbReference type="EMBL" id="MBV0903532.1"/>
    </source>
</evidence>
<feature type="domain" description="NADP-dependent oxidoreductase" evidence="4">
    <location>
        <begin position="1"/>
        <end position="244"/>
    </location>
</feature>